<reference evidence="1" key="1">
    <citation type="submission" date="2015-07" db="EMBL/GenBank/DDBJ databases">
        <title>MeaNS - Measles Nucleotide Surveillance Program.</title>
        <authorList>
            <person name="Tran T."/>
            <person name="Druce J."/>
        </authorList>
    </citation>
    <scope>NUCLEOTIDE SEQUENCE</scope>
    <source>
        <strain evidence="1">UCB-OBI-ISO-001</strain>
        <tissue evidence="1">Gonad</tissue>
    </source>
</reference>
<evidence type="ECO:0000313" key="1">
    <source>
        <dbReference type="EMBL" id="KOF97550.1"/>
    </source>
</evidence>
<protein>
    <submittedName>
        <fullName evidence="1">Uncharacterized protein</fullName>
    </submittedName>
</protein>
<dbReference type="STRING" id="37653.A0A0L8I958"/>
<dbReference type="AlphaFoldDB" id="A0A0L8I958"/>
<accession>A0A0L8I958</accession>
<gene>
    <name evidence="1" type="ORF">OCBIM_22029210mg</name>
</gene>
<name>A0A0L8I958_OCTBM</name>
<sequence>MGQISNPNGLNAEGNATENCKWWRHRVKLYLASSCIAVKSQRVKCATLLHLAGEAAVQSEKAGSKNYDKRKQSFQKFCEPKKNLTIERHSFFIRSQKLGVQEERMNLKVEQKNPFSVDSVILNMLKINIQLQEIL</sequence>
<proteinExistence type="predicted"/>
<dbReference type="EMBL" id="KQ416291">
    <property type="protein sequence ID" value="KOF97550.1"/>
    <property type="molecule type" value="Genomic_DNA"/>
</dbReference>
<organism evidence="1">
    <name type="scientific">Octopus bimaculoides</name>
    <name type="common">California two-spotted octopus</name>
    <dbReference type="NCBI Taxonomy" id="37653"/>
    <lineage>
        <taxon>Eukaryota</taxon>
        <taxon>Metazoa</taxon>
        <taxon>Spiralia</taxon>
        <taxon>Lophotrochozoa</taxon>
        <taxon>Mollusca</taxon>
        <taxon>Cephalopoda</taxon>
        <taxon>Coleoidea</taxon>
        <taxon>Octopodiformes</taxon>
        <taxon>Octopoda</taxon>
        <taxon>Incirrata</taxon>
        <taxon>Octopodidae</taxon>
        <taxon>Octopus</taxon>
    </lineage>
</organism>